<reference evidence="1" key="1">
    <citation type="journal article" date="2014" name="Front. Microbiol.">
        <title>High frequency of phylogenetically diverse reductive dehalogenase-homologous genes in deep subseafloor sedimentary metagenomes.</title>
        <authorList>
            <person name="Kawai M."/>
            <person name="Futagami T."/>
            <person name="Toyoda A."/>
            <person name="Takaki Y."/>
            <person name="Nishi S."/>
            <person name="Hori S."/>
            <person name="Arai W."/>
            <person name="Tsubouchi T."/>
            <person name="Morono Y."/>
            <person name="Uchiyama I."/>
            <person name="Ito T."/>
            <person name="Fujiyama A."/>
            <person name="Inagaki F."/>
            <person name="Takami H."/>
        </authorList>
    </citation>
    <scope>NUCLEOTIDE SEQUENCE</scope>
    <source>
        <strain evidence="1">Expedition CK06-06</strain>
    </source>
</reference>
<organism evidence="1">
    <name type="scientific">marine sediment metagenome</name>
    <dbReference type="NCBI Taxonomy" id="412755"/>
    <lineage>
        <taxon>unclassified sequences</taxon>
        <taxon>metagenomes</taxon>
        <taxon>ecological metagenomes</taxon>
    </lineage>
</organism>
<proteinExistence type="predicted"/>
<protein>
    <submittedName>
        <fullName evidence="1">Uncharacterized protein</fullName>
    </submittedName>
</protein>
<dbReference type="EMBL" id="BARW01015611">
    <property type="protein sequence ID" value="GAI96783.1"/>
    <property type="molecule type" value="Genomic_DNA"/>
</dbReference>
<accession>X1SUZ8</accession>
<evidence type="ECO:0000313" key="1">
    <source>
        <dbReference type="EMBL" id="GAI96783.1"/>
    </source>
</evidence>
<dbReference type="AlphaFoldDB" id="X1SUZ8"/>
<gene>
    <name evidence="1" type="ORF">S12H4_27353</name>
</gene>
<sequence>MKHKYDQNKHELVLLPNGEVMLLFKPLPVFDLKDTIKEINIDNKGNLSIKSKMFRLGDLKK</sequence>
<name>X1SUZ8_9ZZZZ</name>
<comment type="caution">
    <text evidence="1">The sequence shown here is derived from an EMBL/GenBank/DDBJ whole genome shotgun (WGS) entry which is preliminary data.</text>
</comment>